<dbReference type="AlphaFoldDB" id="A0A317C4P7"/>
<name>A0A317C4P7_9GAMM</name>
<organism evidence="1 2">
    <name type="scientific">Leucothrix pacifica</name>
    <dbReference type="NCBI Taxonomy" id="1247513"/>
    <lineage>
        <taxon>Bacteria</taxon>
        <taxon>Pseudomonadati</taxon>
        <taxon>Pseudomonadota</taxon>
        <taxon>Gammaproteobacteria</taxon>
        <taxon>Thiotrichales</taxon>
        <taxon>Thiotrichaceae</taxon>
        <taxon>Leucothrix</taxon>
    </lineage>
</organism>
<accession>A0A317C4P7</accession>
<proteinExistence type="predicted"/>
<dbReference type="Proteomes" id="UP000245539">
    <property type="component" value="Unassembled WGS sequence"/>
</dbReference>
<comment type="caution">
    <text evidence="1">The sequence shown here is derived from an EMBL/GenBank/DDBJ whole genome shotgun (WGS) entry which is preliminary data.</text>
</comment>
<sequence length="107" mass="11947">MSKQTKTIKYSIDAGNPPELTADQQAELDALAAMPDEEIDYSDIPKTTDDDWKVAEVGKFYKPIKKQVTVRIDADVLAWLKSGGSGYQTRLNRELREAMKRALESAA</sequence>
<dbReference type="RefSeq" id="WP_109839077.1">
    <property type="nucleotide sequence ID" value="NZ_QGKM01000067.1"/>
</dbReference>
<gene>
    <name evidence="1" type="ORF">DKW60_18115</name>
</gene>
<dbReference type="Pfam" id="PF14384">
    <property type="entry name" value="BrnA_antitoxin"/>
    <property type="match status" value="1"/>
</dbReference>
<reference evidence="1 2" key="1">
    <citation type="submission" date="2018-05" db="EMBL/GenBank/DDBJ databases">
        <title>Leucothrix arctica sp. nov., isolated from Arctic seawater.</title>
        <authorList>
            <person name="Choi A."/>
            <person name="Baek K."/>
        </authorList>
    </citation>
    <scope>NUCLEOTIDE SEQUENCE [LARGE SCALE GENOMIC DNA]</scope>
    <source>
        <strain evidence="1 2">JCM 18388</strain>
    </source>
</reference>
<keyword evidence="2" id="KW-1185">Reference proteome</keyword>
<protein>
    <submittedName>
        <fullName evidence="1">Cytoplasmic protein</fullName>
    </submittedName>
</protein>
<dbReference type="InterPro" id="IPR025528">
    <property type="entry name" value="BrnA_antitoxin"/>
</dbReference>
<evidence type="ECO:0000313" key="1">
    <source>
        <dbReference type="EMBL" id="PWQ93259.1"/>
    </source>
</evidence>
<dbReference type="EMBL" id="QGKM01000067">
    <property type="protein sequence ID" value="PWQ93259.1"/>
    <property type="molecule type" value="Genomic_DNA"/>
</dbReference>
<dbReference type="OrthoDB" id="9796641at2"/>
<evidence type="ECO:0000313" key="2">
    <source>
        <dbReference type="Proteomes" id="UP000245539"/>
    </source>
</evidence>